<evidence type="ECO:0000256" key="3">
    <source>
        <dbReference type="ARBA" id="ARBA00022723"/>
    </source>
</evidence>
<evidence type="ECO:0000256" key="6">
    <source>
        <dbReference type="ARBA" id="ARBA00023033"/>
    </source>
</evidence>
<dbReference type="PRINTS" id="PR00385">
    <property type="entry name" value="P450"/>
</dbReference>
<evidence type="ECO:0000313" key="9">
    <source>
        <dbReference type="EMBL" id="GHH01842.1"/>
    </source>
</evidence>
<dbReference type="PRINTS" id="PR00359">
    <property type="entry name" value="BP450"/>
</dbReference>
<evidence type="ECO:0000256" key="4">
    <source>
        <dbReference type="ARBA" id="ARBA00023002"/>
    </source>
</evidence>
<dbReference type="Pfam" id="PF00067">
    <property type="entry name" value="p450"/>
    <property type="match status" value="1"/>
</dbReference>
<evidence type="ECO:0000256" key="1">
    <source>
        <dbReference type="ARBA" id="ARBA00010617"/>
    </source>
</evidence>
<sequence length="402" mass="44643">MSLDLHSADFLRDPDAGLAGLRAEAGLVRMRLPILGPVWVTTTYGAARTVLSDSKSFVRNPAHAGGKSLEQNYWWFPRFIHPLFHNVTLKDGADHSRLRRLVIGAFSSRGIDAMRPQIDGIVDRLLDALPADREVDLVEGFNRRVPMLVICELLGIPEADRAKVARWMEPVGRVSSPLSFFRAAPGLWRASRYFRADFDEVRRSRRPGLIRELVEIRDGEDKLSDDELLAMVVAIFIGGFDTTTHLIGNAVMTLLQDPALARSLVAEPAKMPLFIEEVLRFHSPVMFTNMFHATQPVEVGGRMLARGDRVVPLLIGANRDPAAFDAPETLCPARKPNRHLDFGIGTHMCIGTQLARAEASAALMRLFARYPGIELACPVDKVPMLRRVGLRGVAKLPVRLEP</sequence>
<dbReference type="EMBL" id="BNAP01000031">
    <property type="protein sequence ID" value="GHH01842.1"/>
    <property type="molecule type" value="Genomic_DNA"/>
</dbReference>
<dbReference type="PANTHER" id="PTHR46696">
    <property type="entry name" value="P450, PUTATIVE (EUROFUNG)-RELATED"/>
    <property type="match status" value="1"/>
</dbReference>
<accession>A0A8J3HBX7</accession>
<dbReference type="InterPro" id="IPR036396">
    <property type="entry name" value="Cyt_P450_sf"/>
</dbReference>
<dbReference type="InterPro" id="IPR017972">
    <property type="entry name" value="Cyt_P450_CS"/>
</dbReference>
<evidence type="ECO:0000256" key="8">
    <source>
        <dbReference type="RuleBase" id="RU000461"/>
    </source>
</evidence>
<evidence type="ECO:0000256" key="5">
    <source>
        <dbReference type="ARBA" id="ARBA00023004"/>
    </source>
</evidence>
<dbReference type="PROSITE" id="PS00086">
    <property type="entry name" value="CYTOCHROME_P450"/>
    <property type="match status" value="1"/>
</dbReference>
<evidence type="ECO:0000256" key="7">
    <source>
        <dbReference type="ARBA" id="ARBA00043906"/>
    </source>
</evidence>
<comment type="similarity">
    <text evidence="1 8">Belongs to the cytochrome P450 family.</text>
</comment>
<reference evidence="9" key="1">
    <citation type="journal article" date="2014" name="Int. J. Syst. Evol. Microbiol.">
        <title>Complete genome sequence of Corynebacterium casei LMG S-19264T (=DSM 44701T), isolated from a smear-ripened cheese.</title>
        <authorList>
            <consortium name="US DOE Joint Genome Institute (JGI-PGF)"/>
            <person name="Walter F."/>
            <person name="Albersmeier A."/>
            <person name="Kalinowski J."/>
            <person name="Ruckert C."/>
        </authorList>
    </citation>
    <scope>NUCLEOTIDE SEQUENCE</scope>
    <source>
        <strain evidence="9">CGMCC 1.7081</strain>
    </source>
</reference>
<dbReference type="SUPFAM" id="SSF48264">
    <property type="entry name" value="Cytochrome P450"/>
    <property type="match status" value="1"/>
</dbReference>
<keyword evidence="2 8" id="KW-0349">Heme</keyword>
<evidence type="ECO:0000313" key="10">
    <source>
        <dbReference type="Proteomes" id="UP000611500"/>
    </source>
</evidence>
<keyword evidence="4 8" id="KW-0560">Oxidoreductase</keyword>
<dbReference type="GO" id="GO:0020037">
    <property type="term" value="F:heme binding"/>
    <property type="evidence" value="ECO:0007669"/>
    <property type="project" value="InterPro"/>
</dbReference>
<keyword evidence="5 8" id="KW-0408">Iron</keyword>
<keyword evidence="3 8" id="KW-0479">Metal-binding</keyword>
<name>A0A8J3HBX7_9RHOB</name>
<comment type="caution">
    <text evidence="9">The sequence shown here is derived from an EMBL/GenBank/DDBJ whole genome shotgun (WGS) entry which is preliminary data.</text>
</comment>
<protein>
    <submittedName>
        <fullName evidence="9">Cytochrome P450</fullName>
    </submittedName>
</protein>
<keyword evidence="10" id="KW-1185">Reference proteome</keyword>
<proteinExistence type="inferred from homology"/>
<reference evidence="9" key="2">
    <citation type="submission" date="2020-09" db="EMBL/GenBank/DDBJ databases">
        <authorList>
            <person name="Sun Q."/>
            <person name="Zhou Y."/>
        </authorList>
    </citation>
    <scope>NUCLEOTIDE SEQUENCE</scope>
    <source>
        <strain evidence="9">CGMCC 1.7081</strain>
    </source>
</reference>
<dbReference type="RefSeq" id="WP_028095012.1">
    <property type="nucleotide sequence ID" value="NZ_BNAP01000031.1"/>
</dbReference>
<dbReference type="GO" id="GO:0004497">
    <property type="term" value="F:monooxygenase activity"/>
    <property type="evidence" value="ECO:0007669"/>
    <property type="project" value="UniProtKB-KW"/>
</dbReference>
<organism evidence="9 10">
    <name type="scientific">Pseudodonghicola xiamenensis</name>
    <dbReference type="NCBI Taxonomy" id="337702"/>
    <lineage>
        <taxon>Bacteria</taxon>
        <taxon>Pseudomonadati</taxon>
        <taxon>Pseudomonadota</taxon>
        <taxon>Alphaproteobacteria</taxon>
        <taxon>Rhodobacterales</taxon>
        <taxon>Paracoccaceae</taxon>
        <taxon>Pseudodonghicola</taxon>
    </lineage>
</organism>
<dbReference type="GO" id="GO:0016705">
    <property type="term" value="F:oxidoreductase activity, acting on paired donors, with incorporation or reduction of molecular oxygen"/>
    <property type="evidence" value="ECO:0007669"/>
    <property type="project" value="InterPro"/>
</dbReference>
<dbReference type="Proteomes" id="UP000611500">
    <property type="component" value="Unassembled WGS sequence"/>
</dbReference>
<dbReference type="GO" id="GO:0005506">
    <property type="term" value="F:iron ion binding"/>
    <property type="evidence" value="ECO:0007669"/>
    <property type="project" value="InterPro"/>
</dbReference>
<evidence type="ECO:0000256" key="2">
    <source>
        <dbReference type="ARBA" id="ARBA00022617"/>
    </source>
</evidence>
<dbReference type="InterPro" id="IPR002397">
    <property type="entry name" value="Cyt_P450_B"/>
</dbReference>
<gene>
    <name evidence="9" type="ORF">GCM10010961_39290</name>
</gene>
<comment type="function">
    <text evidence="7">Cytochromes P450 are a group of heme-thiolate monooxygenases. They oxidize a variety of structurally unrelated compounds, including steroids, fatty acids, and xenobiotics.</text>
</comment>
<dbReference type="InterPro" id="IPR001128">
    <property type="entry name" value="Cyt_P450"/>
</dbReference>
<dbReference type="AlphaFoldDB" id="A0A8J3HBX7"/>
<keyword evidence="6 8" id="KW-0503">Monooxygenase</keyword>
<dbReference type="FunFam" id="1.10.630.10:FF:000018">
    <property type="entry name" value="Cytochrome P450 monooxygenase"/>
    <property type="match status" value="1"/>
</dbReference>
<dbReference type="Gene3D" id="1.10.630.10">
    <property type="entry name" value="Cytochrome P450"/>
    <property type="match status" value="1"/>
</dbReference>
<dbReference type="PANTHER" id="PTHR46696:SF1">
    <property type="entry name" value="CYTOCHROME P450 YJIB-RELATED"/>
    <property type="match status" value="1"/>
</dbReference>